<dbReference type="KEGG" id="beq:BEWA_029170"/>
<dbReference type="EMBL" id="CP001669">
    <property type="protein sequence ID" value="AFZ80067.1"/>
    <property type="molecule type" value="Genomic_DNA"/>
</dbReference>
<accession>L0AWV0</accession>
<organism evidence="1 2">
    <name type="scientific">Theileria equi strain WA</name>
    <dbReference type="NCBI Taxonomy" id="1537102"/>
    <lineage>
        <taxon>Eukaryota</taxon>
        <taxon>Sar</taxon>
        <taxon>Alveolata</taxon>
        <taxon>Apicomplexa</taxon>
        <taxon>Aconoidasida</taxon>
        <taxon>Piroplasmida</taxon>
        <taxon>Theileriidae</taxon>
        <taxon>Theileria</taxon>
    </lineage>
</organism>
<dbReference type="GeneID" id="15803446"/>
<name>L0AWV0_THEEQ</name>
<dbReference type="InterPro" id="IPR013083">
    <property type="entry name" value="Znf_RING/FYVE/PHD"/>
</dbReference>
<evidence type="ECO:0000313" key="2">
    <source>
        <dbReference type="Proteomes" id="UP000031512"/>
    </source>
</evidence>
<gene>
    <name evidence="1" type="ORF">BEWA_029170</name>
</gene>
<keyword evidence="2" id="KW-1185">Reference proteome</keyword>
<dbReference type="Proteomes" id="UP000031512">
    <property type="component" value="Chromosome 1"/>
</dbReference>
<protein>
    <submittedName>
        <fullName evidence="1">Uncharacterized protein</fullName>
    </submittedName>
</protein>
<dbReference type="eggNOG" id="ENOG502T27N">
    <property type="taxonomic scope" value="Eukaryota"/>
</dbReference>
<dbReference type="RefSeq" id="XP_004829733.1">
    <property type="nucleotide sequence ID" value="XM_004829676.1"/>
</dbReference>
<dbReference type="AlphaFoldDB" id="L0AWV0"/>
<evidence type="ECO:0000313" key="1">
    <source>
        <dbReference type="EMBL" id="AFZ80067.1"/>
    </source>
</evidence>
<dbReference type="OrthoDB" id="371074at2759"/>
<dbReference type="Gene3D" id="3.30.40.10">
    <property type="entry name" value="Zinc/RING finger domain, C3HC4 (zinc finger)"/>
    <property type="match status" value="1"/>
</dbReference>
<sequence length="100" mass="11710">MLNGLKLCINQCLFPLVDSLHGSFSPRVFKLKCDHTFHLLCLFETIQRRECRKVCGECWKEIEEEEQRIIFKEAKKEKKEIASYSHSLAGEILEYNVSSD</sequence>
<dbReference type="VEuPathDB" id="PiroplasmaDB:BEWA_029170"/>
<reference evidence="1 2" key="1">
    <citation type="journal article" date="2012" name="BMC Genomics">
        <title>Comparative genomic analysis and phylogenetic position of Theileria equi.</title>
        <authorList>
            <person name="Kappmeyer L.S."/>
            <person name="Thiagarajan M."/>
            <person name="Herndon D.R."/>
            <person name="Ramsay J.D."/>
            <person name="Caler E."/>
            <person name="Djikeng A."/>
            <person name="Gillespie J.J."/>
            <person name="Lau A.O."/>
            <person name="Roalson E.H."/>
            <person name="Silva J.C."/>
            <person name="Silva M.G."/>
            <person name="Suarez C.E."/>
            <person name="Ueti M.W."/>
            <person name="Nene V.M."/>
            <person name="Mealey R.H."/>
            <person name="Knowles D.P."/>
            <person name="Brayton K.A."/>
        </authorList>
    </citation>
    <scope>NUCLEOTIDE SEQUENCE [LARGE SCALE GENOMIC DNA]</scope>
    <source>
        <strain evidence="1 2">WA</strain>
    </source>
</reference>
<proteinExistence type="predicted"/>